<dbReference type="Proteomes" id="UP000289794">
    <property type="component" value="Chromosome"/>
</dbReference>
<evidence type="ECO:0000313" key="2">
    <source>
        <dbReference type="Proteomes" id="UP000289794"/>
    </source>
</evidence>
<organism evidence="1 2">
    <name type="scientific">Blautia producta</name>
    <dbReference type="NCBI Taxonomy" id="33035"/>
    <lineage>
        <taxon>Bacteria</taxon>
        <taxon>Bacillati</taxon>
        <taxon>Bacillota</taxon>
        <taxon>Clostridia</taxon>
        <taxon>Lachnospirales</taxon>
        <taxon>Lachnospiraceae</taxon>
        <taxon>Blautia</taxon>
    </lineage>
</organism>
<name>A0A4P6LV16_9FIRM</name>
<dbReference type="KEGG" id="bpro:PMF13cell1_00469"/>
<dbReference type="RefSeq" id="WP_130179686.1">
    <property type="nucleotide sequence ID" value="NZ_CP035945.1"/>
</dbReference>
<dbReference type="AlphaFoldDB" id="A0A4P6LV16"/>
<reference evidence="1 2" key="1">
    <citation type="submission" date="2019-01" db="EMBL/GenBank/DDBJ databases">
        <title>PMF-metabolizing Aryl O-demethylase.</title>
        <authorList>
            <person name="Kim M."/>
        </authorList>
    </citation>
    <scope>NUCLEOTIDE SEQUENCE [LARGE SCALE GENOMIC DNA]</scope>
    <source>
        <strain evidence="1 2">PMF1</strain>
    </source>
</reference>
<gene>
    <name evidence="1" type="ORF">PMF13cell1_00469</name>
</gene>
<protein>
    <submittedName>
        <fullName evidence="1">Uncharacterized protein</fullName>
    </submittedName>
</protein>
<proteinExistence type="predicted"/>
<evidence type="ECO:0000313" key="1">
    <source>
        <dbReference type="EMBL" id="QBE94970.1"/>
    </source>
</evidence>
<sequence length="61" mass="7115">MGLAITVIGVLVIIYKIADEYSMDHCNAKDVDFLKLNRESYKHTAKEQKKLYKSGYYNKKK</sequence>
<accession>A0A4P6LV16</accession>
<dbReference type="EMBL" id="CP035945">
    <property type="protein sequence ID" value="QBE94970.1"/>
    <property type="molecule type" value="Genomic_DNA"/>
</dbReference>